<dbReference type="AlphaFoldDB" id="A0A830EG27"/>
<dbReference type="InterPro" id="IPR017941">
    <property type="entry name" value="Rieske_2Fe-2S"/>
</dbReference>
<evidence type="ECO:0000256" key="3">
    <source>
        <dbReference type="ARBA" id="ARBA00023004"/>
    </source>
</evidence>
<keyword evidence="2" id="KW-0479">Metal-binding</keyword>
<keyword evidence="4" id="KW-0411">Iron-sulfur</keyword>
<dbReference type="Gene3D" id="2.102.10.10">
    <property type="entry name" value="Rieske [2Fe-2S] iron-sulphur domain"/>
    <property type="match status" value="1"/>
</dbReference>
<comment type="caution">
    <text evidence="8">The sequence shown here is derived from an EMBL/GenBank/DDBJ whole genome shotgun (WGS) entry which is preliminary data.</text>
</comment>
<name>A0A830EG27_9CREN</name>
<dbReference type="InterPro" id="IPR014349">
    <property type="entry name" value="Rieske_Fe-S_prot"/>
</dbReference>
<keyword evidence="3" id="KW-0408">Iron</keyword>
<dbReference type="Pfam" id="PF00355">
    <property type="entry name" value="Rieske"/>
    <property type="match status" value="1"/>
</dbReference>
<proteinExistence type="predicted"/>
<keyword evidence="1" id="KW-0001">2Fe-2S</keyword>
<dbReference type="SUPFAM" id="SSF50022">
    <property type="entry name" value="ISP domain"/>
    <property type="match status" value="1"/>
</dbReference>
<reference evidence="8" key="1">
    <citation type="journal article" date="2014" name="Int. J. Syst. Evol. Microbiol.">
        <title>Complete genome sequence of Corynebacterium casei LMG S-19264T (=DSM 44701T), isolated from a smear-ripened cheese.</title>
        <authorList>
            <consortium name="US DOE Joint Genome Institute (JGI-PGF)"/>
            <person name="Walter F."/>
            <person name="Albersmeier A."/>
            <person name="Kalinowski J."/>
            <person name="Ruckert C."/>
        </authorList>
    </citation>
    <scope>NUCLEOTIDE SEQUENCE</scope>
    <source>
        <strain evidence="8">JCM 11219</strain>
    </source>
</reference>
<evidence type="ECO:0000256" key="5">
    <source>
        <dbReference type="ARBA" id="ARBA00023157"/>
    </source>
</evidence>
<gene>
    <name evidence="8" type="ORF">GCM10007112_18210</name>
</gene>
<sequence>MMSEGNSGLSMGRRDFLRAVLFVSGAAVVLGMLRGLEYLIPPSIGISSFPRLLLVDENGNPIKASQLPVNAQPTIALFPYPLNNEPNFLLNLGDDNNQPVEIPPTTVIIPQNGVKYEFPGGVGPSKSIVAFSAICQHLGCTFPEMTFYPPGYKAITALGPKDKVLHCSCHGSTYDPYLGGAVVTSPTVRPLPAAVLEWDPSTDQLYAIKMMGPVIYGHPGYDNPTQNTVNNPLGDLQGGSPISGTTTTITTHTNPAISG</sequence>
<accession>A0A830EG27</accession>
<evidence type="ECO:0000256" key="4">
    <source>
        <dbReference type="ARBA" id="ARBA00023014"/>
    </source>
</evidence>
<dbReference type="GO" id="GO:0046872">
    <property type="term" value="F:metal ion binding"/>
    <property type="evidence" value="ECO:0007669"/>
    <property type="project" value="UniProtKB-KW"/>
</dbReference>
<dbReference type="InterPro" id="IPR036922">
    <property type="entry name" value="Rieske_2Fe-2S_sf"/>
</dbReference>
<evidence type="ECO:0000313" key="8">
    <source>
        <dbReference type="EMBL" id="GGI81840.1"/>
    </source>
</evidence>
<dbReference type="GO" id="GO:0051537">
    <property type="term" value="F:2 iron, 2 sulfur cluster binding"/>
    <property type="evidence" value="ECO:0007669"/>
    <property type="project" value="UniProtKB-KW"/>
</dbReference>
<feature type="region of interest" description="Disordered" evidence="6">
    <location>
        <begin position="238"/>
        <end position="259"/>
    </location>
</feature>
<organism evidence="8 9">
    <name type="scientific">Vulcanisaeta souniana JCM 11219</name>
    <dbReference type="NCBI Taxonomy" id="1293586"/>
    <lineage>
        <taxon>Archaea</taxon>
        <taxon>Thermoproteota</taxon>
        <taxon>Thermoprotei</taxon>
        <taxon>Thermoproteales</taxon>
        <taxon>Thermoproteaceae</taxon>
        <taxon>Vulcanisaeta</taxon>
    </lineage>
</organism>
<evidence type="ECO:0000256" key="1">
    <source>
        <dbReference type="ARBA" id="ARBA00022714"/>
    </source>
</evidence>
<dbReference type="EMBL" id="BMNM01000008">
    <property type="protein sequence ID" value="GGI81840.1"/>
    <property type="molecule type" value="Genomic_DNA"/>
</dbReference>
<protein>
    <submittedName>
        <fullName evidence="8">Rieske iron-sulfur protein SoxL2</fullName>
    </submittedName>
</protein>
<dbReference type="PROSITE" id="PS51296">
    <property type="entry name" value="RIESKE"/>
    <property type="match status" value="1"/>
</dbReference>
<reference evidence="8" key="2">
    <citation type="submission" date="2020-09" db="EMBL/GenBank/DDBJ databases">
        <authorList>
            <person name="Sun Q."/>
            <person name="Ohkuma M."/>
        </authorList>
    </citation>
    <scope>NUCLEOTIDE SEQUENCE</scope>
    <source>
        <strain evidence="8">JCM 11219</strain>
    </source>
</reference>
<evidence type="ECO:0000259" key="7">
    <source>
        <dbReference type="PROSITE" id="PS51296"/>
    </source>
</evidence>
<evidence type="ECO:0000256" key="6">
    <source>
        <dbReference type="SAM" id="MobiDB-lite"/>
    </source>
</evidence>
<dbReference type="Proteomes" id="UP000657075">
    <property type="component" value="Unassembled WGS sequence"/>
</dbReference>
<evidence type="ECO:0000313" key="9">
    <source>
        <dbReference type="Proteomes" id="UP000657075"/>
    </source>
</evidence>
<evidence type="ECO:0000256" key="2">
    <source>
        <dbReference type="ARBA" id="ARBA00022723"/>
    </source>
</evidence>
<dbReference type="PANTHER" id="PTHR10134">
    <property type="entry name" value="CYTOCHROME B-C1 COMPLEX SUBUNIT RIESKE, MITOCHONDRIAL"/>
    <property type="match status" value="1"/>
</dbReference>
<feature type="domain" description="Rieske" evidence="7">
    <location>
        <begin position="122"/>
        <end position="205"/>
    </location>
</feature>
<keyword evidence="5" id="KW-1015">Disulfide bond</keyword>